<name>A0A448WEC4_9PLAT</name>
<accession>A0A448WEC4</accession>
<comment type="caution">
    <text evidence="1">The sequence shown here is derived from an EMBL/GenBank/DDBJ whole genome shotgun (WGS) entry which is preliminary data.</text>
</comment>
<gene>
    <name evidence="1" type="ORF">PXEA_LOCUS3187</name>
</gene>
<evidence type="ECO:0000313" key="1">
    <source>
        <dbReference type="EMBL" id="VEL09747.1"/>
    </source>
</evidence>
<protein>
    <submittedName>
        <fullName evidence="1">Uncharacterized protein</fullName>
    </submittedName>
</protein>
<dbReference type="OrthoDB" id="6253915at2759"/>
<proteinExistence type="predicted"/>
<keyword evidence="2" id="KW-1185">Reference proteome</keyword>
<organism evidence="1 2">
    <name type="scientific">Protopolystoma xenopodis</name>
    <dbReference type="NCBI Taxonomy" id="117903"/>
    <lineage>
        <taxon>Eukaryota</taxon>
        <taxon>Metazoa</taxon>
        <taxon>Spiralia</taxon>
        <taxon>Lophotrochozoa</taxon>
        <taxon>Platyhelminthes</taxon>
        <taxon>Monogenea</taxon>
        <taxon>Polyopisthocotylea</taxon>
        <taxon>Polystomatidea</taxon>
        <taxon>Polystomatidae</taxon>
        <taxon>Protopolystoma</taxon>
    </lineage>
</organism>
<dbReference type="EMBL" id="CAAALY010007154">
    <property type="protein sequence ID" value="VEL09747.1"/>
    <property type="molecule type" value="Genomic_DNA"/>
</dbReference>
<dbReference type="AlphaFoldDB" id="A0A448WEC4"/>
<dbReference type="Proteomes" id="UP000784294">
    <property type="component" value="Unassembled WGS sequence"/>
</dbReference>
<evidence type="ECO:0000313" key="2">
    <source>
        <dbReference type="Proteomes" id="UP000784294"/>
    </source>
</evidence>
<reference evidence="1" key="1">
    <citation type="submission" date="2018-11" db="EMBL/GenBank/DDBJ databases">
        <authorList>
            <consortium name="Pathogen Informatics"/>
        </authorList>
    </citation>
    <scope>NUCLEOTIDE SEQUENCE</scope>
</reference>
<sequence length="143" mass="15547">MAAGFTSPANLGDDGDSSPHLYRFAAPWSTPHFSLPQDSTNYSYSATLPGFSSFDTSSKVSTSPGVHPNLVESSSELLNVFRSGALETSLNSGGWRSMPDSSIWFACSVTFHQVSSLGQRHFYVIFSEEDIVGRQTPIDREVC</sequence>